<feature type="compositionally biased region" description="Basic and acidic residues" evidence="1">
    <location>
        <begin position="506"/>
        <end position="518"/>
    </location>
</feature>
<organism evidence="2 3">
    <name type="scientific">Calicophoron daubneyi</name>
    <name type="common">Rumen fluke</name>
    <name type="synonym">Paramphistomum daubneyi</name>
    <dbReference type="NCBI Taxonomy" id="300641"/>
    <lineage>
        <taxon>Eukaryota</taxon>
        <taxon>Metazoa</taxon>
        <taxon>Spiralia</taxon>
        <taxon>Lophotrochozoa</taxon>
        <taxon>Platyhelminthes</taxon>
        <taxon>Trematoda</taxon>
        <taxon>Digenea</taxon>
        <taxon>Plagiorchiida</taxon>
        <taxon>Pronocephalata</taxon>
        <taxon>Paramphistomoidea</taxon>
        <taxon>Paramphistomidae</taxon>
        <taxon>Calicophoron</taxon>
    </lineage>
</organism>
<feature type="region of interest" description="Disordered" evidence="1">
    <location>
        <begin position="506"/>
        <end position="529"/>
    </location>
</feature>
<proteinExistence type="predicted"/>
<feature type="region of interest" description="Disordered" evidence="1">
    <location>
        <begin position="119"/>
        <end position="142"/>
    </location>
</feature>
<comment type="caution">
    <text evidence="2">The sequence shown here is derived from an EMBL/GenBank/DDBJ whole genome shotgun (WGS) entry which is preliminary data.</text>
</comment>
<feature type="region of interest" description="Disordered" evidence="1">
    <location>
        <begin position="433"/>
        <end position="490"/>
    </location>
</feature>
<protein>
    <submittedName>
        <fullName evidence="2">Uncharacterized protein</fullName>
    </submittedName>
</protein>
<evidence type="ECO:0000313" key="2">
    <source>
        <dbReference type="EMBL" id="CAL5138892.1"/>
    </source>
</evidence>
<name>A0AAV2TU27_CALDB</name>
<feature type="compositionally biased region" description="Low complexity" evidence="1">
    <location>
        <begin position="189"/>
        <end position="209"/>
    </location>
</feature>
<evidence type="ECO:0000313" key="3">
    <source>
        <dbReference type="Proteomes" id="UP001497525"/>
    </source>
</evidence>
<dbReference type="Proteomes" id="UP001497525">
    <property type="component" value="Unassembled WGS sequence"/>
</dbReference>
<feature type="compositionally biased region" description="Polar residues" evidence="1">
    <location>
        <begin position="124"/>
        <end position="140"/>
    </location>
</feature>
<feature type="compositionally biased region" description="Polar residues" evidence="1">
    <location>
        <begin position="447"/>
        <end position="461"/>
    </location>
</feature>
<evidence type="ECO:0000256" key="1">
    <source>
        <dbReference type="SAM" id="MobiDB-lite"/>
    </source>
</evidence>
<accession>A0AAV2TU27</accession>
<sequence length="862" mass="97544">MTSEEAPELFSHLPSICNGRPLHTKLLSEGEKPSEAAVKMMARLISLSCSSQSTLSVIKYQFTGIFVHISPEVWCPQIPSKLYGNANGCYTFILEQWHKYLRSTSLPFTGDRNAVMHERKNDSFGASESDSRKGLTNSEGRNIIGNEIHVSRVCTQNTDTRPALVDSPRERRSRIDGMLSDTKNSSPVRSTTLRSSSSRTRQTQETRTSAISDPGCCDHTNTDMWYSCCHETPVRSRFRAARSFIGGHSDLDWSADDPRFAPSAGTLLLGRRVIAPKLGDHGRLYLATVISQIDESNFLINFEKPSQEPAHRENVQEVSVTELLSYLDLFRHTVERGDFVILPVSALNYKCENEEKQNISSDGPFMEPLYLGRVIEGREPRGVCRALTGTSSPVVVKLLESSDHLLSTQPHRVRPNQALWIPPSIVTHLQRRTHRSKIRGEPDNADDQLQSTATTTVTRISVPTDLPMNPNENLPPFSRGEKTISPIPVAHTAEEIERMARDLKDMYESSQRVSERSAPRTPASTSASSIQLEGRKIKCTSADRCKCVPAPFNEPVSRSEKRKGMRSDLFCCDFHDASTSTERKLLDNKKRRSDTRQSAKRPEWRYWGSKSIPNLLDPPSFEPFKDNRIWSSSIRIENVDTPTPISENQSQTTAQAYKILNSIRPTGENSVAFKSWSTRDVAVPKGDVSKPTNRKPPNPSLGRYVENRSEAFIRLGPSSPLKRKSTYQRSLRFPNYEKAELISPELRFSAPHRDDYWYTSHHDSAQIPTVLRDTNQNNMVQTASQSNPDIRYSQPVRKITYIRTQPLSQPINRNKVDSVGPALRDYHRERALDEMERQALIHGDVAETRIVRHLREDRQRAQ</sequence>
<gene>
    <name evidence="2" type="ORF">CDAUBV1_LOCUS13751</name>
</gene>
<feature type="compositionally biased region" description="Low complexity" evidence="1">
    <location>
        <begin position="519"/>
        <end position="529"/>
    </location>
</feature>
<feature type="region of interest" description="Disordered" evidence="1">
    <location>
        <begin position="159"/>
        <end position="212"/>
    </location>
</feature>
<feature type="region of interest" description="Disordered" evidence="1">
    <location>
        <begin position="683"/>
        <end position="703"/>
    </location>
</feature>
<dbReference type="EMBL" id="CAXLJL010000545">
    <property type="protein sequence ID" value="CAL5138892.1"/>
    <property type="molecule type" value="Genomic_DNA"/>
</dbReference>
<dbReference type="AlphaFoldDB" id="A0AAV2TU27"/>
<reference evidence="2" key="1">
    <citation type="submission" date="2024-06" db="EMBL/GenBank/DDBJ databases">
        <authorList>
            <person name="Liu X."/>
            <person name="Lenzi L."/>
            <person name="Haldenby T S."/>
            <person name="Uol C."/>
        </authorList>
    </citation>
    <scope>NUCLEOTIDE SEQUENCE</scope>
</reference>